<evidence type="ECO:0000256" key="6">
    <source>
        <dbReference type="RuleBase" id="RU361157"/>
    </source>
</evidence>
<comment type="similarity">
    <text evidence="2 6">Belongs to the ABC-2 integral membrane protein family.</text>
</comment>
<sequence>MNVANIYAVTALDVKSTLRDKTAIFFLLVFPVGFYIFFASFSGAIGSEAASLKYYNTNTPNFTAVLILLISFLNIAPSVAMAKHMGFLNRLMVTPVKVYELWAGFCLRAMLLFAIGYVVMLLAGLVMFGYWPKANPIQLMLPMLVIGFAMLPAGILIGVLFPAPQRAFSAGMLFMQPLLILSGAGMSRDAFPQWAQALSDFVPTTYAVQISRLAWENELFTRASVFPIALLLVFGAVCAFAAAVIFRNSYR</sequence>
<feature type="transmembrane region" description="Helical" evidence="6">
    <location>
        <begin position="225"/>
        <end position="246"/>
    </location>
</feature>
<evidence type="ECO:0000256" key="2">
    <source>
        <dbReference type="ARBA" id="ARBA00007783"/>
    </source>
</evidence>
<feature type="transmembrane region" description="Helical" evidence="6">
    <location>
        <begin position="62"/>
        <end position="80"/>
    </location>
</feature>
<evidence type="ECO:0000256" key="5">
    <source>
        <dbReference type="ARBA" id="ARBA00023136"/>
    </source>
</evidence>
<feature type="transmembrane region" description="Helical" evidence="6">
    <location>
        <begin position="168"/>
        <end position="186"/>
    </location>
</feature>
<keyword evidence="6" id="KW-0813">Transport</keyword>
<evidence type="ECO:0000256" key="4">
    <source>
        <dbReference type="ARBA" id="ARBA00022989"/>
    </source>
</evidence>
<evidence type="ECO:0000256" key="1">
    <source>
        <dbReference type="ARBA" id="ARBA00004141"/>
    </source>
</evidence>
<comment type="caution">
    <text evidence="8">The sequence shown here is derived from an EMBL/GenBank/DDBJ whole genome shotgun (WGS) entry which is preliminary data.</text>
</comment>
<dbReference type="PROSITE" id="PS51012">
    <property type="entry name" value="ABC_TM2"/>
    <property type="match status" value="1"/>
</dbReference>
<dbReference type="GO" id="GO:0140359">
    <property type="term" value="F:ABC-type transporter activity"/>
    <property type="evidence" value="ECO:0007669"/>
    <property type="project" value="InterPro"/>
</dbReference>
<gene>
    <name evidence="8" type="ORF">DX914_05750</name>
</gene>
<dbReference type="PANTHER" id="PTHR43027:SF1">
    <property type="entry name" value="DOXORUBICIN RESISTANCE ABC TRANSPORTER PERMEASE PROTEIN DRRC-RELATED"/>
    <property type="match status" value="1"/>
</dbReference>
<keyword evidence="5 6" id="KW-0472">Membrane</keyword>
<dbReference type="RefSeq" id="WP_115858068.1">
    <property type="nucleotide sequence ID" value="NZ_QTSU01000001.1"/>
</dbReference>
<keyword evidence="9" id="KW-1185">Reference proteome</keyword>
<accession>A0A371K3X5</accession>
<dbReference type="InterPro" id="IPR013525">
    <property type="entry name" value="ABC2_TM"/>
</dbReference>
<evidence type="ECO:0000256" key="3">
    <source>
        <dbReference type="ARBA" id="ARBA00022692"/>
    </source>
</evidence>
<dbReference type="OrthoDB" id="9808686at2"/>
<dbReference type="PIRSF" id="PIRSF006648">
    <property type="entry name" value="DrrB"/>
    <property type="match status" value="1"/>
</dbReference>
<dbReference type="InterPro" id="IPR000412">
    <property type="entry name" value="ABC_2_transport"/>
</dbReference>
<keyword evidence="4 6" id="KW-1133">Transmembrane helix</keyword>
<organism evidence="8 9">
    <name type="scientific">Lysobacter silvisoli</name>
    <dbReference type="NCBI Taxonomy" id="2293254"/>
    <lineage>
        <taxon>Bacteria</taxon>
        <taxon>Pseudomonadati</taxon>
        <taxon>Pseudomonadota</taxon>
        <taxon>Gammaproteobacteria</taxon>
        <taxon>Lysobacterales</taxon>
        <taxon>Lysobacteraceae</taxon>
        <taxon>Lysobacter</taxon>
    </lineage>
</organism>
<dbReference type="PANTHER" id="PTHR43027">
    <property type="entry name" value="DOXORUBICIN RESISTANCE ABC TRANSPORTER PERMEASE PROTEIN DRRC-RELATED"/>
    <property type="match status" value="1"/>
</dbReference>
<feature type="transmembrane region" description="Helical" evidence="6">
    <location>
        <begin position="23"/>
        <end position="42"/>
    </location>
</feature>
<reference evidence="8 9" key="1">
    <citation type="submission" date="2018-08" db="EMBL/GenBank/DDBJ databases">
        <title>Lysobacter sp. zong2l5, whole genome shotgun sequence.</title>
        <authorList>
            <person name="Zhang X."/>
            <person name="Feng G."/>
            <person name="Zhu H."/>
        </authorList>
    </citation>
    <scope>NUCLEOTIDE SEQUENCE [LARGE SCALE GENOMIC DNA]</scope>
    <source>
        <strain evidence="9">zong2l5</strain>
    </source>
</reference>
<protein>
    <recommendedName>
        <fullName evidence="6">Transport permease protein</fullName>
    </recommendedName>
</protein>
<keyword evidence="6" id="KW-1003">Cell membrane</keyword>
<dbReference type="InterPro" id="IPR047817">
    <property type="entry name" value="ABC2_TM_bact-type"/>
</dbReference>
<name>A0A371K3X5_9GAMM</name>
<dbReference type="EMBL" id="QTSU01000001">
    <property type="protein sequence ID" value="RDZ28629.1"/>
    <property type="molecule type" value="Genomic_DNA"/>
</dbReference>
<dbReference type="Proteomes" id="UP000264492">
    <property type="component" value="Unassembled WGS sequence"/>
</dbReference>
<dbReference type="Pfam" id="PF01061">
    <property type="entry name" value="ABC2_membrane"/>
    <property type="match status" value="1"/>
</dbReference>
<evidence type="ECO:0000259" key="7">
    <source>
        <dbReference type="PROSITE" id="PS51012"/>
    </source>
</evidence>
<proteinExistence type="inferred from homology"/>
<dbReference type="InterPro" id="IPR052902">
    <property type="entry name" value="ABC-2_transporter"/>
</dbReference>
<dbReference type="GO" id="GO:0043190">
    <property type="term" value="C:ATP-binding cassette (ABC) transporter complex"/>
    <property type="evidence" value="ECO:0007669"/>
    <property type="project" value="InterPro"/>
</dbReference>
<comment type="subcellular location">
    <subcellularLocation>
        <location evidence="6">Cell inner membrane</location>
        <topology evidence="6">Multi-pass membrane protein</topology>
    </subcellularLocation>
    <subcellularLocation>
        <location evidence="1">Membrane</location>
        <topology evidence="1">Multi-pass membrane protein</topology>
    </subcellularLocation>
</comment>
<feature type="transmembrane region" description="Helical" evidence="6">
    <location>
        <begin position="101"/>
        <end position="131"/>
    </location>
</feature>
<evidence type="ECO:0000313" key="8">
    <source>
        <dbReference type="EMBL" id="RDZ28629.1"/>
    </source>
</evidence>
<dbReference type="AlphaFoldDB" id="A0A371K3X5"/>
<feature type="domain" description="ABC transmembrane type-2" evidence="7">
    <location>
        <begin position="22"/>
        <end position="249"/>
    </location>
</feature>
<evidence type="ECO:0000313" key="9">
    <source>
        <dbReference type="Proteomes" id="UP000264492"/>
    </source>
</evidence>
<keyword evidence="3 6" id="KW-0812">Transmembrane</keyword>
<feature type="transmembrane region" description="Helical" evidence="6">
    <location>
        <begin position="137"/>
        <end position="161"/>
    </location>
</feature>